<name>A0A5C1AGN6_9BACT</name>
<dbReference type="NCBIfam" id="TIGR03000">
    <property type="entry name" value="plancto_dom_1"/>
    <property type="match status" value="1"/>
</dbReference>
<feature type="signal peptide" evidence="2">
    <location>
        <begin position="1"/>
        <end position="23"/>
    </location>
</feature>
<protein>
    <submittedName>
        <fullName evidence="3">TIGR03000 domain-containing protein</fullName>
    </submittedName>
</protein>
<keyword evidence="4" id="KW-1185">Reference proteome</keyword>
<evidence type="ECO:0000313" key="4">
    <source>
        <dbReference type="Proteomes" id="UP000324974"/>
    </source>
</evidence>
<gene>
    <name evidence="3" type="ORF">PX52LOC_05004</name>
</gene>
<evidence type="ECO:0000256" key="2">
    <source>
        <dbReference type="SAM" id="SignalP"/>
    </source>
</evidence>
<proteinExistence type="predicted"/>
<dbReference type="KEGG" id="lrs:PX52LOC_05004"/>
<dbReference type="InterPro" id="IPR017460">
    <property type="entry name" value="CHP03000_planctomycetes"/>
</dbReference>
<dbReference type="EMBL" id="CP042425">
    <property type="protein sequence ID" value="QEL17990.1"/>
    <property type="molecule type" value="Genomic_DNA"/>
</dbReference>
<feature type="chain" id="PRO_5022823238" evidence="2">
    <location>
        <begin position="24"/>
        <end position="197"/>
    </location>
</feature>
<dbReference type="AlphaFoldDB" id="A0A5C1AGN6"/>
<evidence type="ECO:0000313" key="3">
    <source>
        <dbReference type="EMBL" id="QEL17990.1"/>
    </source>
</evidence>
<organism evidence="3 4">
    <name type="scientific">Limnoglobus roseus</name>
    <dbReference type="NCBI Taxonomy" id="2598579"/>
    <lineage>
        <taxon>Bacteria</taxon>
        <taxon>Pseudomonadati</taxon>
        <taxon>Planctomycetota</taxon>
        <taxon>Planctomycetia</taxon>
        <taxon>Gemmatales</taxon>
        <taxon>Gemmataceae</taxon>
        <taxon>Limnoglobus</taxon>
    </lineage>
</organism>
<sequence>MTRSLIAVPLAAILLLSSLRATAAPQTATASVTLKVPVGATLSINGHPTGQMTGTRYFVTPELPVGAKYRYIFEATFTWNGEEIHKRKQLDLTVGSTYTVDMMVADTFKKPVAVEEPEVKPVVPAVERPKPAPPKVEPRPTPKVEVPKPAPKVEQPTTPKPQPTPAPTTPDKPKPKEPIAQPERQVAPKPREVKAKK</sequence>
<feature type="compositionally biased region" description="Basic and acidic residues" evidence="1">
    <location>
        <begin position="136"/>
        <end position="146"/>
    </location>
</feature>
<reference evidence="4" key="1">
    <citation type="submission" date="2019-08" db="EMBL/GenBank/DDBJ databases">
        <title>Limnoglobus roseus gen. nov., sp. nov., a novel freshwater planctomycete with a giant genome from the family Gemmataceae.</title>
        <authorList>
            <person name="Kulichevskaya I.S."/>
            <person name="Naumoff D.G."/>
            <person name="Miroshnikov K."/>
            <person name="Ivanova A."/>
            <person name="Philippov D.A."/>
            <person name="Hakobyan A."/>
            <person name="Rijpstra I.C."/>
            <person name="Sinninghe Damste J.S."/>
            <person name="Liesack W."/>
            <person name="Dedysh S.N."/>
        </authorList>
    </citation>
    <scope>NUCLEOTIDE SEQUENCE [LARGE SCALE GENOMIC DNA]</scope>
    <source>
        <strain evidence="4">PX52</strain>
    </source>
</reference>
<dbReference type="Proteomes" id="UP000324974">
    <property type="component" value="Chromosome"/>
</dbReference>
<evidence type="ECO:0000256" key="1">
    <source>
        <dbReference type="SAM" id="MobiDB-lite"/>
    </source>
</evidence>
<accession>A0A5C1AGN6</accession>
<feature type="region of interest" description="Disordered" evidence="1">
    <location>
        <begin position="125"/>
        <end position="197"/>
    </location>
</feature>
<feature type="compositionally biased region" description="Pro residues" evidence="1">
    <location>
        <begin position="158"/>
        <end position="170"/>
    </location>
</feature>
<keyword evidence="2" id="KW-0732">Signal</keyword>